<dbReference type="InterPro" id="IPR001387">
    <property type="entry name" value="Cro/C1-type_HTH"/>
</dbReference>
<dbReference type="SUPFAM" id="SSF47413">
    <property type="entry name" value="lambda repressor-like DNA-binding domains"/>
    <property type="match status" value="1"/>
</dbReference>
<organism evidence="2 3">
    <name type="scientific">Hydrogeniiclostridium mannosilyticum</name>
    <dbReference type="NCBI Taxonomy" id="2764322"/>
    <lineage>
        <taxon>Bacteria</taxon>
        <taxon>Bacillati</taxon>
        <taxon>Bacillota</taxon>
        <taxon>Clostridia</taxon>
        <taxon>Eubacteriales</taxon>
        <taxon>Acutalibacteraceae</taxon>
        <taxon>Hydrogeniiclostridium</taxon>
    </lineage>
</organism>
<dbReference type="InterPro" id="IPR010982">
    <property type="entry name" value="Lambda_DNA-bd_dom_sf"/>
</dbReference>
<sequence length="88" mass="10275">MGYTREQLSERVGISLRYLTAIENEQKRPSYDVLYRLLHNLGLSADSIFYPEKESDTEEKQLLRLLQQCSERDRKIVKSVIDALLDNA</sequence>
<comment type="caution">
    <text evidence="2">The sequence shown here is derived from an EMBL/GenBank/DDBJ whole genome shotgun (WGS) entry which is preliminary data.</text>
</comment>
<dbReference type="Gene3D" id="1.10.260.40">
    <property type="entry name" value="lambda repressor-like DNA-binding domains"/>
    <property type="match status" value="1"/>
</dbReference>
<evidence type="ECO:0000313" key="3">
    <source>
        <dbReference type="Proteomes" id="UP000249377"/>
    </source>
</evidence>
<feature type="domain" description="HTH cro/C1-type" evidence="1">
    <location>
        <begin position="2"/>
        <end position="48"/>
    </location>
</feature>
<accession>A0A328U9T5</accession>
<reference evidence="2 3" key="1">
    <citation type="submission" date="2018-06" db="EMBL/GenBank/DDBJ databases">
        <title>Noncontiguous genome sequence of Ruminococcaceae bacterium ASD2818.</title>
        <authorList>
            <person name="Chaplin A.V."/>
            <person name="Sokolova S.R."/>
            <person name="Kochetkova T.O."/>
            <person name="Goltsov A.Y."/>
            <person name="Trofimov D.Y."/>
            <person name="Efimov B.A."/>
        </authorList>
    </citation>
    <scope>NUCLEOTIDE SEQUENCE [LARGE SCALE GENOMIC DNA]</scope>
    <source>
        <strain evidence="2 3">ASD2818</strain>
    </source>
</reference>
<dbReference type="EMBL" id="QLYR01000016">
    <property type="protein sequence ID" value="RAQ22138.1"/>
    <property type="molecule type" value="Genomic_DNA"/>
</dbReference>
<keyword evidence="3" id="KW-1185">Reference proteome</keyword>
<dbReference type="CDD" id="cd00093">
    <property type="entry name" value="HTH_XRE"/>
    <property type="match status" value="1"/>
</dbReference>
<dbReference type="AlphaFoldDB" id="A0A328U9T5"/>
<dbReference type="Pfam" id="PF12844">
    <property type="entry name" value="HTH_19"/>
    <property type="match status" value="1"/>
</dbReference>
<name>A0A328U9T5_9FIRM</name>
<dbReference type="PROSITE" id="PS50943">
    <property type="entry name" value="HTH_CROC1"/>
    <property type="match status" value="1"/>
</dbReference>
<dbReference type="Proteomes" id="UP000249377">
    <property type="component" value="Unassembled WGS sequence"/>
</dbReference>
<evidence type="ECO:0000313" key="2">
    <source>
        <dbReference type="EMBL" id="RAQ22138.1"/>
    </source>
</evidence>
<proteinExistence type="predicted"/>
<dbReference type="GO" id="GO:0003677">
    <property type="term" value="F:DNA binding"/>
    <property type="evidence" value="ECO:0007669"/>
    <property type="project" value="InterPro"/>
</dbReference>
<protein>
    <submittedName>
        <fullName evidence="2">XRE family transcriptional regulator</fullName>
    </submittedName>
</protein>
<gene>
    <name evidence="2" type="ORF">DPQ25_13690</name>
</gene>
<dbReference type="SMART" id="SM00530">
    <property type="entry name" value="HTH_XRE"/>
    <property type="match status" value="1"/>
</dbReference>
<evidence type="ECO:0000259" key="1">
    <source>
        <dbReference type="PROSITE" id="PS50943"/>
    </source>
</evidence>